<dbReference type="Gene3D" id="3.80.10.10">
    <property type="entry name" value="Ribonuclease Inhibitor"/>
    <property type="match status" value="5"/>
</dbReference>
<evidence type="ECO:0000256" key="19">
    <source>
        <dbReference type="ARBA" id="ARBA00048679"/>
    </source>
</evidence>
<keyword evidence="17" id="KW-0325">Glycoprotein</keyword>
<evidence type="ECO:0000259" key="22">
    <source>
        <dbReference type="PROSITE" id="PS50011"/>
    </source>
</evidence>
<keyword evidence="9" id="KW-0732">Signal</keyword>
<evidence type="ECO:0000256" key="1">
    <source>
        <dbReference type="ARBA" id="ARBA00004479"/>
    </source>
</evidence>
<dbReference type="FunFam" id="3.80.10.10:FF:000041">
    <property type="entry name" value="LRR receptor-like serine/threonine-protein kinase ERECTA"/>
    <property type="match status" value="2"/>
</dbReference>
<keyword evidence="11 20" id="KW-0547">Nucleotide-binding</keyword>
<dbReference type="SMART" id="SM00369">
    <property type="entry name" value="LRR_TYP"/>
    <property type="match status" value="13"/>
</dbReference>
<feature type="transmembrane region" description="Helical" evidence="21">
    <location>
        <begin position="697"/>
        <end position="717"/>
    </location>
</feature>
<dbReference type="GO" id="GO:0016020">
    <property type="term" value="C:membrane"/>
    <property type="evidence" value="ECO:0007669"/>
    <property type="project" value="UniProtKB-SubCell"/>
</dbReference>
<dbReference type="Gramene" id="KJB33601">
    <property type="protein sequence ID" value="KJB33601"/>
    <property type="gene ID" value="B456_006G020800"/>
</dbReference>
<dbReference type="FunFam" id="1.10.510.10:FF:000445">
    <property type="entry name" value="MDIS1-interacting receptor like kinase 2"/>
    <property type="match status" value="1"/>
</dbReference>
<evidence type="ECO:0000256" key="11">
    <source>
        <dbReference type="ARBA" id="ARBA00022741"/>
    </source>
</evidence>
<evidence type="ECO:0000256" key="20">
    <source>
        <dbReference type="PROSITE-ProRule" id="PRU10141"/>
    </source>
</evidence>
<dbReference type="InterPro" id="IPR051420">
    <property type="entry name" value="Ser_Thr_Kinases_DiverseReg"/>
</dbReference>
<evidence type="ECO:0000313" key="24">
    <source>
        <dbReference type="Proteomes" id="UP000032304"/>
    </source>
</evidence>
<feature type="binding site" evidence="20">
    <location>
        <position position="787"/>
    </location>
    <ligand>
        <name>ATP</name>
        <dbReference type="ChEBI" id="CHEBI:30616"/>
    </ligand>
</feature>
<dbReference type="PANTHER" id="PTHR48005">
    <property type="entry name" value="LEUCINE RICH REPEAT KINASE 2"/>
    <property type="match status" value="1"/>
</dbReference>
<evidence type="ECO:0000256" key="14">
    <source>
        <dbReference type="ARBA" id="ARBA00022989"/>
    </source>
</evidence>
<keyword evidence="6" id="KW-0433">Leucine-rich repeat</keyword>
<comment type="catalytic activity">
    <reaction evidence="19">
        <text>L-seryl-[protein] + ATP = O-phospho-L-seryl-[protein] + ADP + H(+)</text>
        <dbReference type="Rhea" id="RHEA:17989"/>
        <dbReference type="Rhea" id="RHEA-COMP:9863"/>
        <dbReference type="Rhea" id="RHEA-COMP:11604"/>
        <dbReference type="ChEBI" id="CHEBI:15378"/>
        <dbReference type="ChEBI" id="CHEBI:29999"/>
        <dbReference type="ChEBI" id="CHEBI:30616"/>
        <dbReference type="ChEBI" id="CHEBI:83421"/>
        <dbReference type="ChEBI" id="CHEBI:456216"/>
        <dbReference type="EC" id="2.7.11.1"/>
    </reaction>
</comment>
<keyword evidence="24" id="KW-1185">Reference proteome</keyword>
<proteinExistence type="inferred from homology"/>
<dbReference type="SUPFAM" id="SSF52047">
    <property type="entry name" value="RNI-like"/>
    <property type="match status" value="1"/>
</dbReference>
<evidence type="ECO:0000256" key="15">
    <source>
        <dbReference type="ARBA" id="ARBA00023136"/>
    </source>
</evidence>
<evidence type="ECO:0000256" key="16">
    <source>
        <dbReference type="ARBA" id="ARBA00023170"/>
    </source>
</evidence>
<keyword evidence="15 21" id="KW-0472">Membrane</keyword>
<dbReference type="GO" id="GO:0005524">
    <property type="term" value="F:ATP binding"/>
    <property type="evidence" value="ECO:0007669"/>
    <property type="project" value="UniProtKB-UniRule"/>
</dbReference>
<dbReference type="GO" id="GO:0004674">
    <property type="term" value="F:protein serine/threonine kinase activity"/>
    <property type="evidence" value="ECO:0007669"/>
    <property type="project" value="UniProtKB-KW"/>
</dbReference>
<dbReference type="PANTHER" id="PTHR48005:SF16">
    <property type="entry name" value="MDIS1-INTERACTING RECEPTOR LIKE KINASE 2-LIKE ISOFORM X1"/>
    <property type="match status" value="1"/>
</dbReference>
<dbReference type="PROSITE" id="PS00107">
    <property type="entry name" value="PROTEIN_KINASE_ATP"/>
    <property type="match status" value="1"/>
</dbReference>
<dbReference type="InterPro" id="IPR001611">
    <property type="entry name" value="Leu-rich_rpt"/>
</dbReference>
<dbReference type="InterPro" id="IPR055414">
    <property type="entry name" value="LRR_R13L4/SHOC2-like"/>
</dbReference>
<evidence type="ECO:0000256" key="9">
    <source>
        <dbReference type="ARBA" id="ARBA00022729"/>
    </source>
</evidence>
<dbReference type="AlphaFoldDB" id="A0A0D2RVX0"/>
<keyword evidence="4" id="KW-0723">Serine/threonine-protein kinase</keyword>
<dbReference type="InterPro" id="IPR003591">
    <property type="entry name" value="Leu-rich_rpt_typical-subtyp"/>
</dbReference>
<keyword evidence="16" id="KW-0675">Receptor</keyword>
<evidence type="ECO:0000256" key="18">
    <source>
        <dbReference type="ARBA" id="ARBA00047899"/>
    </source>
</evidence>
<evidence type="ECO:0000256" key="10">
    <source>
        <dbReference type="ARBA" id="ARBA00022737"/>
    </source>
</evidence>
<dbReference type="InterPro" id="IPR032675">
    <property type="entry name" value="LRR_dom_sf"/>
</dbReference>
<keyword evidence="5" id="KW-0597">Phosphoprotein</keyword>
<dbReference type="OMA" id="QENQIGG"/>
<dbReference type="EMBL" id="CM001745">
    <property type="protein sequence ID" value="KJB33601.1"/>
    <property type="molecule type" value="Genomic_DNA"/>
</dbReference>
<dbReference type="PRINTS" id="PR00019">
    <property type="entry name" value="LEURICHRPT"/>
</dbReference>
<evidence type="ECO:0000256" key="12">
    <source>
        <dbReference type="ARBA" id="ARBA00022777"/>
    </source>
</evidence>
<comment type="similarity">
    <text evidence="2">Belongs to the RLP family.</text>
</comment>
<dbReference type="SUPFAM" id="SSF56112">
    <property type="entry name" value="Protein kinase-like (PK-like)"/>
    <property type="match status" value="1"/>
</dbReference>
<dbReference type="Gene3D" id="1.10.510.10">
    <property type="entry name" value="Transferase(Phosphotransferase) domain 1"/>
    <property type="match status" value="1"/>
</dbReference>
<dbReference type="Pfam" id="PF00560">
    <property type="entry name" value="LRR_1"/>
    <property type="match status" value="9"/>
</dbReference>
<dbReference type="SUPFAM" id="SSF52058">
    <property type="entry name" value="L domain-like"/>
    <property type="match status" value="1"/>
</dbReference>
<keyword evidence="7" id="KW-0808">Transferase</keyword>
<dbReference type="InterPro" id="IPR006553">
    <property type="entry name" value="Leu-rich_rpt_Cys-con_subtyp"/>
</dbReference>
<sequence>MGQIRSKLKDRTTLNAHTTVEDQKRNYSRLPKTLRSNGVLLTHFAPPFVPMLRSLRRWQPSGDFDKRGTAGGVAGKAWRGGITRATNDDSQWLAAEAKALRETGWWSNYRNRVGDHCKWPGIRCKAGSVVEIDLSGHGLNGSITPQIGALSKLRYLNLSLNSLTGELPSSIGNLTQLAVLDVYDNYIHSIPLAIQKMENLVSLNLSLNSLTGKLPSSIGNLTQLAGLDVSINDIHSIPPNIGKLENMVDLHLSNNGLVGPIPSSISNLTNLASLFLESNKINGFIPQEIGRLRNLVALDLSNNRLVGPIPSSISNLTNLVSLFLESNKLNGSIPQEIGRLGNLVALDLSYNRLVGPIPSSISSLTNLASLFLQSNKLNGSIPQEIGRLRNLSEFDLSSNSLVGPIPSSVSDLTNLSSLFLQSNKLNGSIPQEIGRLRNLSEFDLSSNSLVGPIPSSVSNLTSLASLFLQSNKLNGSIPQEIGRLTNLFALDLSSNSLVGPIPSSVSNLTSLDSLFLQSNKLNGSIPQEIGRLTNLSALDLSSNSLVGPIPSSVSSLTSLASLFLQSNKLNGSIPQEIGRLTNLFALDLSSNRLVGPIPFSVRCLTNLASLFLQSNQLNGSIPPGIGSLLNLVALDLSFNRLSGDIPSSLGQLKSLVSLNHNKDLCGSIQGFLPCGSSPTVNRERNSKVKHNLPVTTILVPTLLFSVSTFALVIFILFRRYRAKALKSDPSPTKNGDLFSIWNFDGKIAFEDIIKATEDFDIKYCIGTGGYGSVYRAVLPSGKVVALKKLHRLEAEQPAYDTSFRNEIKFLTEIRHKNIVKLHGFCLHNRCMFLIYEYMEKGSLFYALSIDEEAVELDWTKRVNIVKGVAHALSYMHHDCNPPIVHRDISSNNILLDSELEAFIADFGTARFLDPDSSNRTVIVGTYGYIAPELAYSMVVTKKCDVYGFGVLALEILMGKHPGELLSTLSSSSSRVQNFMLNEILDPRLSTPRSRKMAGDIAFIAVIAFACLRARPKARPTMKLVSQEFLHIKSPIAIPLHEISLIELRNHEMFMGDENH</sequence>
<evidence type="ECO:0000256" key="7">
    <source>
        <dbReference type="ARBA" id="ARBA00022679"/>
    </source>
</evidence>
<evidence type="ECO:0000313" key="23">
    <source>
        <dbReference type="EMBL" id="KJB33601.1"/>
    </source>
</evidence>
<dbReference type="PROSITE" id="PS50011">
    <property type="entry name" value="PROTEIN_KINASE_DOM"/>
    <property type="match status" value="1"/>
</dbReference>
<evidence type="ECO:0000256" key="2">
    <source>
        <dbReference type="ARBA" id="ARBA00009592"/>
    </source>
</evidence>
<name>A0A0D2RVX0_GOSRA</name>
<dbReference type="InterPro" id="IPR011009">
    <property type="entry name" value="Kinase-like_dom_sf"/>
</dbReference>
<comment type="catalytic activity">
    <reaction evidence="18">
        <text>L-threonyl-[protein] + ATP = O-phospho-L-threonyl-[protein] + ADP + H(+)</text>
        <dbReference type="Rhea" id="RHEA:46608"/>
        <dbReference type="Rhea" id="RHEA-COMP:11060"/>
        <dbReference type="Rhea" id="RHEA-COMP:11605"/>
        <dbReference type="ChEBI" id="CHEBI:15378"/>
        <dbReference type="ChEBI" id="CHEBI:30013"/>
        <dbReference type="ChEBI" id="CHEBI:30616"/>
        <dbReference type="ChEBI" id="CHEBI:61977"/>
        <dbReference type="ChEBI" id="CHEBI:456216"/>
        <dbReference type="EC" id="2.7.11.1"/>
    </reaction>
</comment>
<evidence type="ECO:0000256" key="3">
    <source>
        <dbReference type="ARBA" id="ARBA00012513"/>
    </source>
</evidence>
<evidence type="ECO:0000256" key="17">
    <source>
        <dbReference type="ARBA" id="ARBA00023180"/>
    </source>
</evidence>
<keyword evidence="10" id="KW-0677">Repeat</keyword>
<dbReference type="Pfam" id="PF00069">
    <property type="entry name" value="Pkinase"/>
    <property type="match status" value="1"/>
</dbReference>
<evidence type="ECO:0000256" key="21">
    <source>
        <dbReference type="SAM" id="Phobius"/>
    </source>
</evidence>
<evidence type="ECO:0000256" key="5">
    <source>
        <dbReference type="ARBA" id="ARBA00022553"/>
    </source>
</evidence>
<dbReference type="EC" id="2.7.11.1" evidence="3"/>
<dbReference type="GO" id="GO:0099402">
    <property type="term" value="P:plant organ development"/>
    <property type="evidence" value="ECO:0007669"/>
    <property type="project" value="UniProtKB-ARBA"/>
</dbReference>
<dbReference type="InterPro" id="IPR000719">
    <property type="entry name" value="Prot_kinase_dom"/>
</dbReference>
<dbReference type="Pfam" id="PF13855">
    <property type="entry name" value="LRR_8"/>
    <property type="match status" value="1"/>
</dbReference>
<evidence type="ECO:0000256" key="13">
    <source>
        <dbReference type="ARBA" id="ARBA00022840"/>
    </source>
</evidence>
<dbReference type="PROSITE" id="PS00109">
    <property type="entry name" value="PROTEIN_KINASE_TYR"/>
    <property type="match status" value="1"/>
</dbReference>
<keyword evidence="8 21" id="KW-0812">Transmembrane</keyword>
<dbReference type="SMART" id="SM00365">
    <property type="entry name" value="LRR_SD22"/>
    <property type="match status" value="10"/>
</dbReference>
<comment type="subcellular location">
    <subcellularLocation>
        <location evidence="1">Membrane</location>
        <topology evidence="1">Single-pass type I membrane protein</topology>
    </subcellularLocation>
</comment>
<organism evidence="23 24">
    <name type="scientific">Gossypium raimondii</name>
    <name type="common">Peruvian cotton</name>
    <name type="synonym">Gossypium klotzschianum subsp. raimondii</name>
    <dbReference type="NCBI Taxonomy" id="29730"/>
    <lineage>
        <taxon>Eukaryota</taxon>
        <taxon>Viridiplantae</taxon>
        <taxon>Streptophyta</taxon>
        <taxon>Embryophyta</taxon>
        <taxon>Tracheophyta</taxon>
        <taxon>Spermatophyta</taxon>
        <taxon>Magnoliopsida</taxon>
        <taxon>eudicotyledons</taxon>
        <taxon>Gunneridae</taxon>
        <taxon>Pentapetalae</taxon>
        <taxon>rosids</taxon>
        <taxon>malvids</taxon>
        <taxon>Malvales</taxon>
        <taxon>Malvaceae</taxon>
        <taxon>Malvoideae</taxon>
        <taxon>Gossypium</taxon>
    </lineage>
</organism>
<dbReference type="FunFam" id="3.80.10.10:FF:000400">
    <property type="entry name" value="Nuclear pore complex protein NUP107"/>
    <property type="match status" value="1"/>
</dbReference>
<dbReference type="InterPro" id="IPR017441">
    <property type="entry name" value="Protein_kinase_ATP_BS"/>
</dbReference>
<dbReference type="FunFam" id="3.80.10.10:FF:000095">
    <property type="entry name" value="LRR receptor-like serine/threonine-protein kinase GSO1"/>
    <property type="match status" value="1"/>
</dbReference>
<protein>
    <recommendedName>
        <fullName evidence="3">non-specific serine/threonine protein kinase</fullName>
        <ecNumber evidence="3">2.7.11.1</ecNumber>
    </recommendedName>
</protein>
<keyword evidence="12" id="KW-0418">Kinase</keyword>
<evidence type="ECO:0000256" key="6">
    <source>
        <dbReference type="ARBA" id="ARBA00022614"/>
    </source>
</evidence>
<keyword evidence="13 20" id="KW-0067">ATP-binding</keyword>
<accession>A0A0D2RVX0</accession>
<evidence type="ECO:0000256" key="4">
    <source>
        <dbReference type="ARBA" id="ARBA00022527"/>
    </source>
</evidence>
<evidence type="ECO:0000256" key="8">
    <source>
        <dbReference type="ARBA" id="ARBA00022692"/>
    </source>
</evidence>
<keyword evidence="14 21" id="KW-1133">Transmembrane helix</keyword>
<dbReference type="Pfam" id="PF23598">
    <property type="entry name" value="LRR_14"/>
    <property type="match status" value="1"/>
</dbReference>
<dbReference type="Proteomes" id="UP000032304">
    <property type="component" value="Chromosome 6"/>
</dbReference>
<dbReference type="STRING" id="29730.A0A0D2RVX0"/>
<dbReference type="eggNOG" id="ENOG502QVKB">
    <property type="taxonomic scope" value="Eukaryota"/>
</dbReference>
<feature type="domain" description="Protein kinase" evidence="22">
    <location>
        <begin position="759"/>
        <end position="1029"/>
    </location>
</feature>
<dbReference type="FunFam" id="3.30.200.20:FF:000309">
    <property type="entry name" value="Leucine-rich repeat receptor protein kinase MSP1"/>
    <property type="match status" value="1"/>
</dbReference>
<reference evidence="23 24" key="1">
    <citation type="journal article" date="2012" name="Nature">
        <title>Repeated polyploidization of Gossypium genomes and the evolution of spinnable cotton fibres.</title>
        <authorList>
            <person name="Paterson A.H."/>
            <person name="Wendel J.F."/>
            <person name="Gundlach H."/>
            <person name="Guo H."/>
            <person name="Jenkins J."/>
            <person name="Jin D."/>
            <person name="Llewellyn D."/>
            <person name="Showmaker K.C."/>
            <person name="Shu S."/>
            <person name="Udall J."/>
            <person name="Yoo M.J."/>
            <person name="Byers R."/>
            <person name="Chen W."/>
            <person name="Doron-Faigenboim A."/>
            <person name="Duke M.V."/>
            <person name="Gong L."/>
            <person name="Grimwood J."/>
            <person name="Grover C."/>
            <person name="Grupp K."/>
            <person name="Hu G."/>
            <person name="Lee T.H."/>
            <person name="Li J."/>
            <person name="Lin L."/>
            <person name="Liu T."/>
            <person name="Marler B.S."/>
            <person name="Page J.T."/>
            <person name="Roberts A.W."/>
            <person name="Romanel E."/>
            <person name="Sanders W.S."/>
            <person name="Szadkowski E."/>
            <person name="Tan X."/>
            <person name="Tang H."/>
            <person name="Xu C."/>
            <person name="Wang J."/>
            <person name="Wang Z."/>
            <person name="Zhang D."/>
            <person name="Zhang L."/>
            <person name="Ashrafi H."/>
            <person name="Bedon F."/>
            <person name="Bowers J.E."/>
            <person name="Brubaker C.L."/>
            <person name="Chee P.W."/>
            <person name="Das S."/>
            <person name="Gingle A.R."/>
            <person name="Haigler C.H."/>
            <person name="Harker D."/>
            <person name="Hoffmann L.V."/>
            <person name="Hovav R."/>
            <person name="Jones D.C."/>
            <person name="Lemke C."/>
            <person name="Mansoor S."/>
            <person name="ur Rahman M."/>
            <person name="Rainville L.N."/>
            <person name="Rambani A."/>
            <person name="Reddy U.K."/>
            <person name="Rong J.K."/>
            <person name="Saranga Y."/>
            <person name="Scheffler B.E."/>
            <person name="Scheffler J.A."/>
            <person name="Stelly D.M."/>
            <person name="Triplett B.A."/>
            <person name="Van Deynze A."/>
            <person name="Vaslin M.F."/>
            <person name="Waghmare V.N."/>
            <person name="Walford S.A."/>
            <person name="Wright R.J."/>
            <person name="Zaki E.A."/>
            <person name="Zhang T."/>
            <person name="Dennis E.S."/>
            <person name="Mayer K.F."/>
            <person name="Peterson D.G."/>
            <person name="Rokhsar D.S."/>
            <person name="Wang X."/>
            <person name="Schmutz J."/>
        </authorList>
    </citation>
    <scope>NUCLEOTIDE SEQUENCE [LARGE SCALE GENOMIC DNA]</scope>
</reference>
<gene>
    <name evidence="23" type="ORF">B456_006G020800</name>
</gene>
<dbReference type="GO" id="GO:0009653">
    <property type="term" value="P:anatomical structure morphogenesis"/>
    <property type="evidence" value="ECO:0007669"/>
    <property type="project" value="UniProtKB-ARBA"/>
</dbReference>
<dbReference type="InterPro" id="IPR008266">
    <property type="entry name" value="Tyr_kinase_AS"/>
</dbReference>
<dbReference type="SMART" id="SM00367">
    <property type="entry name" value="LRR_CC"/>
    <property type="match status" value="7"/>
</dbReference>
<dbReference type="Gene3D" id="3.30.200.20">
    <property type="entry name" value="Phosphorylase Kinase, domain 1"/>
    <property type="match status" value="1"/>
</dbReference>